<evidence type="ECO:0000256" key="1">
    <source>
        <dbReference type="SAM" id="Phobius"/>
    </source>
</evidence>
<sequence length="158" mass="17953">MDRFKLNCIISLIGGIIFVHYYEFLENFLDFGAANRVFDFMPKFTLFGSSKIPGLTYFFMFTLFTLVAFLPLLTDLIQGARDRLGIVFYGFGVVSLMGFFCISFFYMFGNWPTPTDWCSGIMGYATIAGIIIPCMHVSYLLASGLLFALARKRLNLKN</sequence>
<protein>
    <submittedName>
        <fullName evidence="2">Uncharacterized protein</fullName>
    </submittedName>
</protein>
<organism evidence="2 3">
    <name type="scientific">candidate division MSBL1 archaeon SCGC-AAA382A13</name>
    <dbReference type="NCBI Taxonomy" id="1698279"/>
    <lineage>
        <taxon>Archaea</taxon>
        <taxon>Methanobacteriati</taxon>
        <taxon>Methanobacteriota</taxon>
        <taxon>candidate division MSBL1</taxon>
    </lineage>
</organism>
<name>A0A133VFK8_9EURY</name>
<proteinExistence type="predicted"/>
<keyword evidence="1" id="KW-0472">Membrane</keyword>
<evidence type="ECO:0000313" key="3">
    <source>
        <dbReference type="Proteomes" id="UP000070311"/>
    </source>
</evidence>
<feature type="transmembrane region" description="Helical" evidence="1">
    <location>
        <begin position="121"/>
        <end position="149"/>
    </location>
</feature>
<feature type="transmembrane region" description="Helical" evidence="1">
    <location>
        <begin position="86"/>
        <end position="109"/>
    </location>
</feature>
<dbReference type="AlphaFoldDB" id="A0A133VFK8"/>
<feature type="transmembrane region" description="Helical" evidence="1">
    <location>
        <begin position="7"/>
        <end position="25"/>
    </location>
</feature>
<accession>A0A133VFK8</accession>
<keyword evidence="1" id="KW-1133">Transmembrane helix</keyword>
<keyword evidence="1" id="KW-0812">Transmembrane</keyword>
<dbReference type="EMBL" id="LHYD01000025">
    <property type="protein sequence ID" value="KXB05222.1"/>
    <property type="molecule type" value="Genomic_DNA"/>
</dbReference>
<reference evidence="2 3" key="1">
    <citation type="journal article" date="2016" name="Sci. Rep.">
        <title>Metabolic traits of an uncultured archaeal lineage -MSBL1- from brine pools of the Red Sea.</title>
        <authorList>
            <person name="Mwirichia R."/>
            <person name="Alam I."/>
            <person name="Rashid M."/>
            <person name="Vinu M."/>
            <person name="Ba-Alawi W."/>
            <person name="Anthony Kamau A."/>
            <person name="Kamanda Ngugi D."/>
            <person name="Goker M."/>
            <person name="Klenk H.P."/>
            <person name="Bajic V."/>
            <person name="Stingl U."/>
        </authorList>
    </citation>
    <scope>NUCLEOTIDE SEQUENCE [LARGE SCALE GENOMIC DNA]</scope>
    <source>
        <strain evidence="2">SCGC-AAA382A13</strain>
    </source>
</reference>
<gene>
    <name evidence="2" type="ORF">AKJ50_01490</name>
</gene>
<keyword evidence="3" id="KW-1185">Reference proteome</keyword>
<evidence type="ECO:0000313" key="2">
    <source>
        <dbReference type="EMBL" id="KXB05222.1"/>
    </source>
</evidence>
<feature type="transmembrane region" description="Helical" evidence="1">
    <location>
        <begin position="55"/>
        <end position="74"/>
    </location>
</feature>
<dbReference type="Proteomes" id="UP000070311">
    <property type="component" value="Unassembled WGS sequence"/>
</dbReference>
<comment type="caution">
    <text evidence="2">The sequence shown here is derived from an EMBL/GenBank/DDBJ whole genome shotgun (WGS) entry which is preliminary data.</text>
</comment>